<keyword evidence="3" id="KW-1185">Reference proteome</keyword>
<sequence length="65" mass="6664">VWARWVGAVLVFPEGGRSVLGCACARGTDCPEAHDGTGWSSGSSWPELLSSLWASSVGGVEMSGP</sequence>
<evidence type="ECO:0000256" key="1">
    <source>
        <dbReference type="SAM" id="SignalP"/>
    </source>
</evidence>
<accession>A0AAV7RR05</accession>
<reference evidence="2" key="1">
    <citation type="journal article" date="2022" name="bioRxiv">
        <title>Sequencing and chromosome-scale assembly of the giantPleurodeles waltlgenome.</title>
        <authorList>
            <person name="Brown T."/>
            <person name="Elewa A."/>
            <person name="Iarovenko S."/>
            <person name="Subramanian E."/>
            <person name="Araus A.J."/>
            <person name="Petzold A."/>
            <person name="Susuki M."/>
            <person name="Suzuki K.-i.T."/>
            <person name="Hayashi T."/>
            <person name="Toyoda A."/>
            <person name="Oliveira C."/>
            <person name="Osipova E."/>
            <person name="Leigh N.D."/>
            <person name="Simon A."/>
            <person name="Yun M.H."/>
        </authorList>
    </citation>
    <scope>NUCLEOTIDE SEQUENCE</scope>
    <source>
        <strain evidence="2">20211129_DDA</strain>
        <tissue evidence="2">Liver</tissue>
    </source>
</reference>
<dbReference type="Proteomes" id="UP001066276">
    <property type="component" value="Chromosome 5"/>
</dbReference>
<feature type="non-terminal residue" evidence="2">
    <location>
        <position position="65"/>
    </location>
</feature>
<feature type="signal peptide" evidence="1">
    <location>
        <begin position="1"/>
        <end position="18"/>
    </location>
</feature>
<dbReference type="AlphaFoldDB" id="A0AAV7RR05"/>
<evidence type="ECO:0000313" key="2">
    <source>
        <dbReference type="EMBL" id="KAJ1153604.1"/>
    </source>
</evidence>
<comment type="caution">
    <text evidence="2">The sequence shown here is derived from an EMBL/GenBank/DDBJ whole genome shotgun (WGS) entry which is preliminary data.</text>
</comment>
<evidence type="ECO:0000313" key="3">
    <source>
        <dbReference type="Proteomes" id="UP001066276"/>
    </source>
</evidence>
<proteinExistence type="predicted"/>
<feature type="chain" id="PRO_5043989585" evidence="1">
    <location>
        <begin position="19"/>
        <end position="65"/>
    </location>
</feature>
<name>A0AAV7RR05_PLEWA</name>
<gene>
    <name evidence="2" type="ORF">NDU88_006363</name>
</gene>
<protein>
    <submittedName>
        <fullName evidence="2">Uncharacterized protein</fullName>
    </submittedName>
</protein>
<feature type="non-terminal residue" evidence="2">
    <location>
        <position position="1"/>
    </location>
</feature>
<organism evidence="2 3">
    <name type="scientific">Pleurodeles waltl</name>
    <name type="common">Iberian ribbed newt</name>
    <dbReference type="NCBI Taxonomy" id="8319"/>
    <lineage>
        <taxon>Eukaryota</taxon>
        <taxon>Metazoa</taxon>
        <taxon>Chordata</taxon>
        <taxon>Craniata</taxon>
        <taxon>Vertebrata</taxon>
        <taxon>Euteleostomi</taxon>
        <taxon>Amphibia</taxon>
        <taxon>Batrachia</taxon>
        <taxon>Caudata</taxon>
        <taxon>Salamandroidea</taxon>
        <taxon>Salamandridae</taxon>
        <taxon>Pleurodelinae</taxon>
        <taxon>Pleurodeles</taxon>
    </lineage>
</organism>
<keyword evidence="1" id="KW-0732">Signal</keyword>
<dbReference type="EMBL" id="JANPWB010000009">
    <property type="protein sequence ID" value="KAJ1153604.1"/>
    <property type="molecule type" value="Genomic_DNA"/>
</dbReference>